<evidence type="ECO:0000313" key="3">
    <source>
        <dbReference type="Proteomes" id="UP000192674"/>
    </source>
</evidence>
<keyword evidence="3" id="KW-1185">Reference proteome</keyword>
<evidence type="ECO:0000313" key="2">
    <source>
        <dbReference type="EMBL" id="SMD08771.1"/>
    </source>
</evidence>
<feature type="transmembrane region" description="Helical" evidence="1">
    <location>
        <begin position="12"/>
        <end position="32"/>
    </location>
</feature>
<organism evidence="2 3">
    <name type="scientific">Kibdelosporangium aridum</name>
    <dbReference type="NCBI Taxonomy" id="2030"/>
    <lineage>
        <taxon>Bacteria</taxon>
        <taxon>Bacillati</taxon>
        <taxon>Actinomycetota</taxon>
        <taxon>Actinomycetes</taxon>
        <taxon>Pseudonocardiales</taxon>
        <taxon>Pseudonocardiaceae</taxon>
        <taxon>Kibdelosporangium</taxon>
    </lineage>
</organism>
<dbReference type="AlphaFoldDB" id="A0A1W2EGC8"/>
<protein>
    <submittedName>
        <fullName evidence="2">Uncharacterized protein</fullName>
    </submittedName>
</protein>
<keyword evidence="1" id="KW-0472">Membrane</keyword>
<dbReference type="Proteomes" id="UP000192674">
    <property type="component" value="Unassembled WGS sequence"/>
</dbReference>
<dbReference type="EMBL" id="FWXV01000003">
    <property type="protein sequence ID" value="SMD08771.1"/>
    <property type="molecule type" value="Genomic_DNA"/>
</dbReference>
<gene>
    <name evidence="2" type="ORF">SAMN05661093_04350</name>
</gene>
<evidence type="ECO:0000256" key="1">
    <source>
        <dbReference type="SAM" id="Phobius"/>
    </source>
</evidence>
<name>A0A1W2EGC8_KIBAR</name>
<accession>A0A1W2EGC8</accession>
<sequence length="129" mass="14280">MPASGEVPVTNMLLYLMIAIAPTAACWALLRLPRLARRLRRSDPVATNPPIERVAADLRRVHRIIVGYGPGTPMIRRTGALHAYDALLMQACRAIDVPHRLDQLPTGTPLEVERLRVEESLMSAGLVIR</sequence>
<keyword evidence="1" id="KW-0812">Transmembrane</keyword>
<dbReference type="RefSeq" id="WP_084428643.1">
    <property type="nucleotide sequence ID" value="NZ_FWXV01000003.1"/>
</dbReference>
<reference evidence="2 3" key="1">
    <citation type="submission" date="2017-04" db="EMBL/GenBank/DDBJ databases">
        <authorList>
            <person name="Afonso C.L."/>
            <person name="Miller P.J."/>
            <person name="Scott M.A."/>
            <person name="Spackman E."/>
            <person name="Goraichik I."/>
            <person name="Dimitrov K.M."/>
            <person name="Suarez D.L."/>
            <person name="Swayne D.E."/>
        </authorList>
    </citation>
    <scope>NUCLEOTIDE SEQUENCE [LARGE SCALE GENOMIC DNA]</scope>
    <source>
        <strain evidence="2 3">DSM 43828</strain>
    </source>
</reference>
<keyword evidence="1" id="KW-1133">Transmembrane helix</keyword>
<dbReference type="OrthoDB" id="5198389at2"/>
<proteinExistence type="predicted"/>